<gene>
    <name evidence="7" type="ORF">LTR97_008804</name>
</gene>
<keyword evidence="2" id="KW-0479">Metal-binding</keyword>
<sequence>MATASQHEHPPQPAPQHFMNTSGATNPVWIHDDPYSNRPPFSHLEQDLETDVVVIGSGISGVSCAYELVTRGHNVVMLEAREAVGGETGRTSGHLASALDDGYTNIAKKHGDQGAIIAAESHNWAIDHVGEVVKRLNLDCDYRQLRGIQFSQYDRNKQPKEHASEMSELKEEVTKCKSIGMDVEFHEGYAVKGWDGTPDQRDAAIFQHQATFHPTKYVGGILAWLKEQPNFKCFTHTRVMDVAEKGIEIAGIGRKTVQVKTDRGHTVTCGNCIMATCIPMHKLSVVAEMEYTRTYCIAIRIPKGTVEDCLLYDLAEAYKYVRITPCDDKDDYLVVGGCDHAVGQEEPTGRFQELETWTRERFTKAGSVDYAWSGQVFEPMDYMAFIGRDPGTKHTWIITGDSGNGLTHGVLAAPIIADEIEGKAHPWSKLYAPTRTTSILKSAKETVGHAVQINAQYKRFLQSDIHDIEDLPNGEGGVLNPTTKAPLAVYKDDEGGVHKFSAMCPHLKGVICWNRTEKSWDCPIHGSRFSKDGLLLIGPAKGNLQPADQDAKGLQEQMVQS</sequence>
<organism evidence="7 8">
    <name type="scientific">Elasticomyces elasticus</name>
    <dbReference type="NCBI Taxonomy" id="574655"/>
    <lineage>
        <taxon>Eukaryota</taxon>
        <taxon>Fungi</taxon>
        <taxon>Dikarya</taxon>
        <taxon>Ascomycota</taxon>
        <taxon>Pezizomycotina</taxon>
        <taxon>Dothideomycetes</taxon>
        <taxon>Dothideomycetidae</taxon>
        <taxon>Mycosphaerellales</taxon>
        <taxon>Teratosphaeriaceae</taxon>
        <taxon>Elasticomyces</taxon>
    </lineage>
</organism>
<dbReference type="InterPro" id="IPR036922">
    <property type="entry name" value="Rieske_2Fe-2S_sf"/>
</dbReference>
<dbReference type="GO" id="GO:0005737">
    <property type="term" value="C:cytoplasm"/>
    <property type="evidence" value="ECO:0007669"/>
    <property type="project" value="TreeGrafter"/>
</dbReference>
<dbReference type="PROSITE" id="PS51296">
    <property type="entry name" value="RIESKE"/>
    <property type="match status" value="1"/>
</dbReference>
<dbReference type="EMBL" id="JAVRQU010000014">
    <property type="protein sequence ID" value="KAK5695298.1"/>
    <property type="molecule type" value="Genomic_DNA"/>
</dbReference>
<dbReference type="Gene3D" id="3.30.9.10">
    <property type="entry name" value="D-Amino Acid Oxidase, subunit A, domain 2"/>
    <property type="match status" value="1"/>
</dbReference>
<dbReference type="GO" id="GO:0046872">
    <property type="term" value="F:metal ion binding"/>
    <property type="evidence" value="ECO:0007669"/>
    <property type="project" value="UniProtKB-KW"/>
</dbReference>
<dbReference type="InterPro" id="IPR036188">
    <property type="entry name" value="FAD/NAD-bd_sf"/>
</dbReference>
<evidence type="ECO:0000259" key="6">
    <source>
        <dbReference type="PROSITE" id="PS51296"/>
    </source>
</evidence>
<dbReference type="Gene3D" id="2.102.10.10">
    <property type="entry name" value="Rieske [2Fe-2S] iron-sulphur domain"/>
    <property type="match status" value="1"/>
</dbReference>
<dbReference type="AlphaFoldDB" id="A0AAN7ZS86"/>
<dbReference type="PANTHER" id="PTHR13847">
    <property type="entry name" value="SARCOSINE DEHYDROGENASE-RELATED"/>
    <property type="match status" value="1"/>
</dbReference>
<dbReference type="SUPFAM" id="SSF51905">
    <property type="entry name" value="FAD/NAD(P)-binding domain"/>
    <property type="match status" value="1"/>
</dbReference>
<dbReference type="Gene3D" id="3.50.50.60">
    <property type="entry name" value="FAD/NAD(P)-binding domain"/>
    <property type="match status" value="1"/>
</dbReference>
<dbReference type="PANTHER" id="PTHR13847:SF281">
    <property type="entry name" value="FAD DEPENDENT OXIDOREDUCTASE DOMAIN-CONTAINING PROTEIN"/>
    <property type="match status" value="1"/>
</dbReference>
<evidence type="ECO:0000256" key="3">
    <source>
        <dbReference type="ARBA" id="ARBA00023004"/>
    </source>
</evidence>
<comment type="caution">
    <text evidence="7">The sequence shown here is derived from an EMBL/GenBank/DDBJ whole genome shotgun (WGS) entry which is preliminary data.</text>
</comment>
<keyword evidence="4" id="KW-0411">Iron-sulfur</keyword>
<evidence type="ECO:0000256" key="1">
    <source>
        <dbReference type="ARBA" id="ARBA00022714"/>
    </source>
</evidence>
<protein>
    <recommendedName>
        <fullName evidence="6">Rieske domain-containing protein</fullName>
    </recommendedName>
</protein>
<dbReference type="InterPro" id="IPR006076">
    <property type="entry name" value="FAD-dep_OxRdtase"/>
</dbReference>
<evidence type="ECO:0000256" key="2">
    <source>
        <dbReference type="ARBA" id="ARBA00022723"/>
    </source>
</evidence>
<name>A0AAN7ZS86_9PEZI</name>
<reference evidence="7" key="1">
    <citation type="submission" date="2023-08" db="EMBL/GenBank/DDBJ databases">
        <title>Black Yeasts Isolated from many extreme environments.</title>
        <authorList>
            <person name="Coleine C."/>
            <person name="Stajich J.E."/>
            <person name="Selbmann L."/>
        </authorList>
    </citation>
    <scope>NUCLEOTIDE SEQUENCE</scope>
    <source>
        <strain evidence="7">CCFEE 5810</strain>
    </source>
</reference>
<dbReference type="FunFam" id="2.102.10.10:FF:000014">
    <property type="entry name" value="Oxidoreductase, FAD dependent"/>
    <property type="match status" value="1"/>
</dbReference>
<dbReference type="Pfam" id="PF00355">
    <property type="entry name" value="Rieske"/>
    <property type="match status" value="1"/>
</dbReference>
<evidence type="ECO:0000313" key="7">
    <source>
        <dbReference type="EMBL" id="KAK5695298.1"/>
    </source>
</evidence>
<feature type="compositionally biased region" description="Basic and acidic residues" evidence="5">
    <location>
        <begin position="1"/>
        <end position="10"/>
    </location>
</feature>
<dbReference type="InterPro" id="IPR017941">
    <property type="entry name" value="Rieske_2Fe-2S"/>
</dbReference>
<feature type="domain" description="Rieske" evidence="6">
    <location>
        <begin position="463"/>
        <end position="546"/>
    </location>
</feature>
<dbReference type="SUPFAM" id="SSF50022">
    <property type="entry name" value="ISP domain"/>
    <property type="match status" value="1"/>
</dbReference>
<feature type="region of interest" description="Disordered" evidence="5">
    <location>
        <begin position="1"/>
        <end position="27"/>
    </location>
</feature>
<evidence type="ECO:0000256" key="5">
    <source>
        <dbReference type="SAM" id="MobiDB-lite"/>
    </source>
</evidence>
<dbReference type="Pfam" id="PF01266">
    <property type="entry name" value="DAO"/>
    <property type="match status" value="1"/>
</dbReference>
<dbReference type="Proteomes" id="UP001310594">
    <property type="component" value="Unassembled WGS sequence"/>
</dbReference>
<proteinExistence type="predicted"/>
<accession>A0AAN7ZS86</accession>
<evidence type="ECO:0000256" key="4">
    <source>
        <dbReference type="ARBA" id="ARBA00023014"/>
    </source>
</evidence>
<dbReference type="GO" id="GO:0051537">
    <property type="term" value="F:2 iron, 2 sulfur cluster binding"/>
    <property type="evidence" value="ECO:0007669"/>
    <property type="project" value="UniProtKB-KW"/>
</dbReference>
<keyword evidence="3" id="KW-0408">Iron</keyword>
<evidence type="ECO:0000313" key="8">
    <source>
        <dbReference type="Proteomes" id="UP001310594"/>
    </source>
</evidence>
<keyword evidence="1" id="KW-0001">2Fe-2S</keyword>